<feature type="transmembrane region" description="Helical" evidence="9">
    <location>
        <begin position="20"/>
        <end position="41"/>
    </location>
</feature>
<evidence type="ECO:0000313" key="13">
    <source>
        <dbReference type="RefSeq" id="XP_033530537.1"/>
    </source>
</evidence>
<dbReference type="AlphaFoldDB" id="A0A6G1FT45"/>
<evidence type="ECO:0000313" key="12">
    <source>
        <dbReference type="Proteomes" id="UP000504638"/>
    </source>
</evidence>
<keyword evidence="9" id="KW-0256">Endoplasmic reticulum</keyword>
<evidence type="ECO:0000256" key="6">
    <source>
        <dbReference type="ARBA" id="ARBA00022692"/>
    </source>
</evidence>
<name>A0A6G1FT45_9PEZI</name>
<proteinExistence type="inferred from homology"/>
<evidence type="ECO:0000256" key="3">
    <source>
        <dbReference type="ARBA" id="ARBA00004687"/>
    </source>
</evidence>
<dbReference type="UniPathway" id="UPA00196"/>
<keyword evidence="6 9" id="KW-0812">Transmembrane</keyword>
<comment type="function">
    <text evidence="1">Probable acetyltransferase, which acetylates the inositol ring of phosphatidylinositol during biosynthesis of GPI-anchor.</text>
</comment>
<evidence type="ECO:0000256" key="1">
    <source>
        <dbReference type="ARBA" id="ARBA00002531"/>
    </source>
</evidence>
<reference evidence="13" key="2">
    <citation type="submission" date="2020-04" db="EMBL/GenBank/DDBJ databases">
        <authorList>
            <consortium name="NCBI Genome Project"/>
        </authorList>
    </citation>
    <scope>NUCLEOTIDE SEQUENCE</scope>
    <source>
        <strain evidence="13">CBS 781.70</strain>
    </source>
</reference>
<keyword evidence="5 9" id="KW-0337">GPI-anchor biosynthesis</keyword>
<dbReference type="OrthoDB" id="15270at2759"/>
<keyword evidence="9" id="KW-0808">Transferase</keyword>
<feature type="transmembrane region" description="Helical" evidence="9">
    <location>
        <begin position="482"/>
        <end position="505"/>
    </location>
</feature>
<feature type="transmembrane region" description="Helical" evidence="9">
    <location>
        <begin position="246"/>
        <end position="264"/>
    </location>
</feature>
<organism evidence="11">
    <name type="scientific">Eremomyces bilateralis CBS 781.70</name>
    <dbReference type="NCBI Taxonomy" id="1392243"/>
    <lineage>
        <taxon>Eukaryota</taxon>
        <taxon>Fungi</taxon>
        <taxon>Dikarya</taxon>
        <taxon>Ascomycota</taxon>
        <taxon>Pezizomycotina</taxon>
        <taxon>Dothideomycetes</taxon>
        <taxon>Dothideomycetes incertae sedis</taxon>
        <taxon>Eremomycetales</taxon>
        <taxon>Eremomycetaceae</taxon>
        <taxon>Eremomyces</taxon>
    </lineage>
</organism>
<dbReference type="Pfam" id="PF06423">
    <property type="entry name" value="GWT1"/>
    <property type="match status" value="1"/>
</dbReference>
<dbReference type="RefSeq" id="XP_033530537.1">
    <property type="nucleotide sequence ID" value="XM_033674138.1"/>
</dbReference>
<accession>A0A6G1FT45</accession>
<dbReference type="PIRSF" id="PIRSF017321">
    <property type="entry name" value="GWT1"/>
    <property type="match status" value="1"/>
</dbReference>
<dbReference type="PANTHER" id="PTHR20661">
    <property type="entry name" value="PHOSPHATIDYLINOSITOL-GLYCAN BIOSYNTHESIS CLASS W PROTEIN"/>
    <property type="match status" value="1"/>
</dbReference>
<feature type="transmembrane region" description="Helical" evidence="9">
    <location>
        <begin position="271"/>
        <end position="289"/>
    </location>
</feature>
<comment type="function">
    <text evidence="9">A acetyltransferase, which acetylates the inositol ring of phosphatidylinositol during biosynthesis of GPI-anchor.</text>
</comment>
<keyword evidence="8 9" id="KW-0472">Membrane</keyword>
<evidence type="ECO:0000256" key="8">
    <source>
        <dbReference type="ARBA" id="ARBA00023136"/>
    </source>
</evidence>
<keyword evidence="9" id="KW-0012">Acyltransferase</keyword>
<evidence type="ECO:0000256" key="7">
    <source>
        <dbReference type="ARBA" id="ARBA00022989"/>
    </source>
</evidence>
<feature type="region of interest" description="Disordered" evidence="10">
    <location>
        <begin position="100"/>
        <end position="120"/>
    </location>
</feature>
<dbReference type="GO" id="GO:0072659">
    <property type="term" value="P:protein localization to plasma membrane"/>
    <property type="evidence" value="ECO:0007669"/>
    <property type="project" value="TreeGrafter"/>
</dbReference>
<dbReference type="EC" id="2.3.-.-" evidence="9"/>
<evidence type="ECO:0000313" key="11">
    <source>
        <dbReference type="EMBL" id="KAF1808906.1"/>
    </source>
</evidence>
<feature type="transmembrane region" description="Helical" evidence="9">
    <location>
        <begin position="362"/>
        <end position="380"/>
    </location>
</feature>
<dbReference type="GeneID" id="54414708"/>
<comment type="similarity">
    <text evidence="4 9">Belongs to the PIGW family.</text>
</comment>
<evidence type="ECO:0000256" key="2">
    <source>
        <dbReference type="ARBA" id="ARBA00004477"/>
    </source>
</evidence>
<feature type="transmembrane region" description="Helical" evidence="9">
    <location>
        <begin position="448"/>
        <end position="470"/>
    </location>
</feature>
<protein>
    <recommendedName>
        <fullName evidence="9">GPI-anchored wall transfer protein</fullName>
        <ecNumber evidence="9">2.3.-.-</ecNumber>
    </recommendedName>
</protein>
<dbReference type="Proteomes" id="UP000504638">
    <property type="component" value="Unplaced"/>
</dbReference>
<dbReference type="EMBL" id="ML975177">
    <property type="protein sequence ID" value="KAF1808906.1"/>
    <property type="molecule type" value="Genomic_DNA"/>
</dbReference>
<evidence type="ECO:0000256" key="4">
    <source>
        <dbReference type="ARBA" id="ARBA00007559"/>
    </source>
</evidence>
<dbReference type="GO" id="GO:0005789">
    <property type="term" value="C:endoplasmic reticulum membrane"/>
    <property type="evidence" value="ECO:0007669"/>
    <property type="project" value="UniProtKB-SubCell"/>
</dbReference>
<feature type="transmembrane region" description="Helical" evidence="9">
    <location>
        <begin position="143"/>
        <end position="162"/>
    </location>
</feature>
<reference evidence="11 13" key="1">
    <citation type="submission" date="2020-01" db="EMBL/GenBank/DDBJ databases">
        <authorList>
            <consortium name="DOE Joint Genome Institute"/>
            <person name="Haridas S."/>
            <person name="Albert R."/>
            <person name="Binder M."/>
            <person name="Bloem J."/>
            <person name="Labutti K."/>
            <person name="Salamov A."/>
            <person name="Andreopoulos B."/>
            <person name="Baker S.E."/>
            <person name="Barry K."/>
            <person name="Bills G."/>
            <person name="Bluhm B.H."/>
            <person name="Cannon C."/>
            <person name="Castanera R."/>
            <person name="Culley D.E."/>
            <person name="Daum C."/>
            <person name="Ezra D."/>
            <person name="Gonzalez J.B."/>
            <person name="Henrissat B."/>
            <person name="Kuo A."/>
            <person name="Liang C."/>
            <person name="Lipzen A."/>
            <person name="Lutzoni F."/>
            <person name="Magnuson J."/>
            <person name="Mondo S."/>
            <person name="Nolan M."/>
            <person name="Ohm R."/>
            <person name="Pangilinan J."/>
            <person name="Park H.-J."/>
            <person name="Ramirez L."/>
            <person name="Alfaro M."/>
            <person name="Sun H."/>
            <person name="Tritt A."/>
            <person name="Yoshinaga Y."/>
            <person name="Zwiers L.-H."/>
            <person name="Turgeon B.G."/>
            <person name="Goodwin S.B."/>
            <person name="Spatafora J.W."/>
            <person name="Crous P.W."/>
            <person name="Grigoriev I.V."/>
        </authorList>
    </citation>
    <scope>NUCLEOTIDE SEQUENCE</scope>
    <source>
        <strain evidence="11 13">CBS 781.70</strain>
    </source>
</reference>
<comment type="pathway">
    <text evidence="3 9">Glycolipid biosynthesis; glycosylphosphatidylinositol-anchor biosynthesis.</text>
</comment>
<feature type="transmembrane region" description="Helical" evidence="9">
    <location>
        <begin position="400"/>
        <end position="418"/>
    </location>
</feature>
<dbReference type="InterPro" id="IPR009447">
    <property type="entry name" value="PIGW/GWT1"/>
</dbReference>
<dbReference type="PANTHER" id="PTHR20661:SF0">
    <property type="entry name" value="PHOSPHATIDYLINOSITOL-GLYCAN BIOSYNTHESIS CLASS W PROTEIN"/>
    <property type="match status" value="1"/>
</dbReference>
<feature type="transmembrane region" description="Helical" evidence="9">
    <location>
        <begin position="53"/>
        <end position="73"/>
    </location>
</feature>
<feature type="transmembrane region" description="Helical" evidence="9">
    <location>
        <begin position="79"/>
        <end position="96"/>
    </location>
</feature>
<comment type="subcellular location">
    <subcellularLocation>
        <location evidence="2 9">Endoplasmic reticulum membrane</location>
        <topology evidence="2 9">Multi-pass membrane protein</topology>
    </subcellularLocation>
</comment>
<dbReference type="GO" id="GO:0032216">
    <property type="term" value="F:glucosaminyl-phosphatidylinositol O-acyltransferase activity"/>
    <property type="evidence" value="ECO:0007669"/>
    <property type="project" value="TreeGrafter"/>
</dbReference>
<dbReference type="GO" id="GO:0006506">
    <property type="term" value="P:GPI anchor biosynthetic process"/>
    <property type="evidence" value="ECO:0007669"/>
    <property type="project" value="UniProtKB-UniPathway"/>
</dbReference>
<reference evidence="13" key="3">
    <citation type="submission" date="2025-04" db="UniProtKB">
        <authorList>
            <consortium name="RefSeq"/>
        </authorList>
    </citation>
    <scope>IDENTIFICATION</scope>
    <source>
        <strain evidence="13">CBS 781.70</strain>
    </source>
</reference>
<keyword evidence="12" id="KW-1185">Reference proteome</keyword>
<keyword evidence="7 9" id="KW-1133">Transmembrane helix</keyword>
<sequence length="511" mass="57080">MTTNYKALKEAFVSNLSGGSVWEVYVVTGVMTSSVLLWSILQSRMSYFTPYTPAACITDLILHCGVVLLALTLYSSHPLLLHALLLAPAIAIYATHPNPRRPTTSKTVARSRRVEPKYPVTSTDSGTGVIDLPIKPFVTMYRGAMMSITCAAILAVDFRIFPRRFAKAETWGTSIMDMGVGSFVFTAGTVSARAILKERQLGKRVPLLKRLYVSVRHSLPLLVLGLARLWSVKELDYAEHVSEYGVHWNFFFTLAFLPPFVAMFDSAARFVPSYAVLAFVLAAVYQIALDSTNLKKFLLSAPRNDLLSMNREGIFSFFGYLAIFLTGRSAGTHILPRERSVRDFPDDKPGSFISKAMRYRQTALGTLVSWSIIWSVLYLITTEYYSLNLSVSRRLANLPYVLWVASYNCTQLAFCYLAEKLSFPWIYGSSDEDKAKEKKRIQRSTSQVLNAINRNGLAVFLFANLLTGLINMTLPTLHMTELQSIGVLLAYMAVLGTSALILDFYDISIKL</sequence>
<evidence type="ECO:0000256" key="5">
    <source>
        <dbReference type="ARBA" id="ARBA00022502"/>
    </source>
</evidence>
<feature type="transmembrane region" description="Helical" evidence="9">
    <location>
        <begin position="314"/>
        <end position="335"/>
    </location>
</feature>
<evidence type="ECO:0000256" key="10">
    <source>
        <dbReference type="SAM" id="MobiDB-lite"/>
    </source>
</evidence>
<gene>
    <name evidence="11 13" type="ORF">P152DRAFT_175936</name>
</gene>
<evidence type="ECO:0000256" key="9">
    <source>
        <dbReference type="RuleBase" id="RU280819"/>
    </source>
</evidence>
<feature type="transmembrane region" description="Helical" evidence="9">
    <location>
        <begin position="174"/>
        <end position="195"/>
    </location>
</feature>